<protein>
    <submittedName>
        <fullName evidence="2">Uncharacterized protein</fullName>
    </submittedName>
</protein>
<dbReference type="EMBL" id="CP007646">
    <property type="protein sequence ID" value="AIR10625.1"/>
    <property type="molecule type" value="Genomic_DNA"/>
</dbReference>
<keyword evidence="1" id="KW-0472">Membrane</keyword>
<dbReference type="AlphaFoldDB" id="A0A089QCZ2"/>
<keyword evidence="1" id="KW-1133">Transmembrane helix</keyword>
<keyword evidence="1" id="KW-0812">Transmembrane</keyword>
<dbReference type="Proteomes" id="UP000029488">
    <property type="component" value="Chromosome"/>
</dbReference>
<reference evidence="2 3" key="1">
    <citation type="journal article" date="2014" name="BMC Genomics">
        <title>Unusual genome complexity in Lactobacillus salivarius JCM1046.</title>
        <authorList>
            <person name="Raftis E.J."/>
            <person name="Forde B.M."/>
            <person name="Claesson M.J."/>
            <person name="O'Toole P.W."/>
        </authorList>
    </citation>
    <scope>NUCLEOTIDE SEQUENCE [LARGE SCALE GENOMIC DNA]</scope>
    <source>
        <strain evidence="2 3">JCM1046</strain>
    </source>
</reference>
<name>A0A089QCZ2_9LACO</name>
<feature type="transmembrane region" description="Helical" evidence="1">
    <location>
        <begin position="23"/>
        <end position="42"/>
    </location>
</feature>
<organism evidence="2 3">
    <name type="scientific">Ligilactobacillus salivarius</name>
    <dbReference type="NCBI Taxonomy" id="1624"/>
    <lineage>
        <taxon>Bacteria</taxon>
        <taxon>Bacillati</taxon>
        <taxon>Bacillota</taxon>
        <taxon>Bacilli</taxon>
        <taxon>Lactobacillales</taxon>
        <taxon>Lactobacillaceae</taxon>
        <taxon>Ligilactobacillus</taxon>
    </lineage>
</organism>
<dbReference type="KEGG" id="lsj:LSJ_0945c"/>
<accession>A0A089QCZ2</accession>
<feature type="transmembrane region" description="Helical" evidence="1">
    <location>
        <begin position="54"/>
        <end position="73"/>
    </location>
</feature>
<evidence type="ECO:0000313" key="3">
    <source>
        <dbReference type="Proteomes" id="UP000029488"/>
    </source>
</evidence>
<evidence type="ECO:0000256" key="1">
    <source>
        <dbReference type="SAM" id="Phobius"/>
    </source>
</evidence>
<evidence type="ECO:0000313" key="2">
    <source>
        <dbReference type="EMBL" id="AIR10625.1"/>
    </source>
</evidence>
<sequence>MHSLFFHNFCILSESFCVCNLELNILIAKFSIIIDYQIVLFINQHRIIFYSRNCYYAIIITYSFIDYLMSLTITK</sequence>
<proteinExistence type="predicted"/>
<gene>
    <name evidence="2" type="ORF">LSJ_0945c</name>
</gene>